<organism evidence="3 4">
    <name type="scientific">Scytalidium lignicola</name>
    <name type="common">Hyphomycete</name>
    <dbReference type="NCBI Taxonomy" id="5539"/>
    <lineage>
        <taxon>Eukaryota</taxon>
        <taxon>Fungi</taxon>
        <taxon>Dikarya</taxon>
        <taxon>Ascomycota</taxon>
        <taxon>Pezizomycotina</taxon>
        <taxon>Leotiomycetes</taxon>
        <taxon>Leotiomycetes incertae sedis</taxon>
        <taxon>Scytalidium</taxon>
    </lineage>
</organism>
<dbReference type="Proteomes" id="UP000258309">
    <property type="component" value="Unassembled WGS sequence"/>
</dbReference>
<feature type="non-terminal residue" evidence="3">
    <location>
        <position position="1"/>
    </location>
</feature>
<dbReference type="SUPFAM" id="SSF56317">
    <property type="entry name" value="Carbon-nitrogen hydrolase"/>
    <property type="match status" value="1"/>
</dbReference>
<comment type="caution">
    <text evidence="3">The sequence shown here is derived from an EMBL/GenBank/DDBJ whole genome shotgun (WGS) entry which is preliminary data.</text>
</comment>
<dbReference type="PANTHER" id="PTHR46044:SF2">
    <property type="entry name" value="CN HYDROLASE DOMAIN-CONTAINING PROTEIN"/>
    <property type="match status" value="1"/>
</dbReference>
<dbReference type="GO" id="GO:0003824">
    <property type="term" value="F:catalytic activity"/>
    <property type="evidence" value="ECO:0007669"/>
    <property type="project" value="InterPro"/>
</dbReference>
<dbReference type="InterPro" id="IPR003010">
    <property type="entry name" value="C-N_Hydrolase"/>
</dbReference>
<feature type="non-terminal residue" evidence="3">
    <location>
        <position position="362"/>
    </location>
</feature>
<dbReference type="AlphaFoldDB" id="A0A3E2HQU2"/>
<evidence type="ECO:0000259" key="2">
    <source>
        <dbReference type="PROSITE" id="PS50263"/>
    </source>
</evidence>
<comment type="similarity">
    <text evidence="1">Belongs to the carbon-nitrogen hydrolase superfamily. Nitrilase family.</text>
</comment>
<dbReference type="InterPro" id="IPR036526">
    <property type="entry name" value="C-N_Hydrolase_sf"/>
</dbReference>
<dbReference type="STRING" id="5539.A0A3E2HQU2"/>
<accession>A0A3E2HQU2</accession>
<evidence type="ECO:0000313" key="4">
    <source>
        <dbReference type="Proteomes" id="UP000258309"/>
    </source>
</evidence>
<dbReference type="PANTHER" id="PTHR46044">
    <property type="entry name" value="NITRILASE"/>
    <property type="match status" value="1"/>
</dbReference>
<dbReference type="PROSITE" id="PS50263">
    <property type="entry name" value="CN_HYDROLASE"/>
    <property type="match status" value="1"/>
</dbReference>
<sequence>MGPTLRAAVCHYAPVFLNAKETTQKCLTLIQEAARNGAHLVVFPEVFLPGYSFWSCMVSPGEAHSFFKRIAENSVYADGEEVAAIRNEARENKVFVCLGFSEKTRHSSANLYNSNLIISSSGDVIVHHRKLVPTFYEKLVWSPGDGHGLKVVDVPVESGIAKVGMLLCGENTNPLARYSMMAQGEQIHISTWPAKAPMHSIRDEPQDGKPRKMYDNVAANRLRAGAHCFEGKCFGIINSAYCDDNTLNTMLEIAPEPVKDVIRTTMNGSMQAESRFLNPSGGAIMGFIVNPETGEKEDREFLQHEQGILYADLDVSETVEGKQFQDVVGGYQRFDVFQMKVDRSRQTPITFTNHFSDAEAGH</sequence>
<dbReference type="OMA" id="CVEPKQF"/>
<evidence type="ECO:0000256" key="1">
    <source>
        <dbReference type="ARBA" id="ARBA00008129"/>
    </source>
</evidence>
<dbReference type="EMBL" id="NCSJ02000005">
    <property type="protein sequence ID" value="RFU35729.1"/>
    <property type="molecule type" value="Genomic_DNA"/>
</dbReference>
<reference evidence="3 4" key="1">
    <citation type="submission" date="2018-05" db="EMBL/GenBank/DDBJ databases">
        <title>Draft genome sequence of Scytalidium lignicola DSM 105466, a ubiquitous saprotrophic fungus.</title>
        <authorList>
            <person name="Buettner E."/>
            <person name="Gebauer A.M."/>
            <person name="Hofrichter M."/>
            <person name="Liers C."/>
            <person name="Kellner H."/>
        </authorList>
    </citation>
    <scope>NUCLEOTIDE SEQUENCE [LARGE SCALE GENOMIC DNA]</scope>
    <source>
        <strain evidence="3 4">DSM 105466</strain>
    </source>
</reference>
<name>A0A3E2HQU2_SCYLI</name>
<protein>
    <recommendedName>
        <fullName evidence="2">CN hydrolase domain-containing protein</fullName>
    </recommendedName>
</protein>
<dbReference type="Gene3D" id="3.60.110.10">
    <property type="entry name" value="Carbon-nitrogen hydrolase"/>
    <property type="match status" value="1"/>
</dbReference>
<gene>
    <name evidence="3" type="ORF">B7463_g579</name>
</gene>
<keyword evidence="4" id="KW-1185">Reference proteome</keyword>
<evidence type="ECO:0000313" key="3">
    <source>
        <dbReference type="EMBL" id="RFU35729.1"/>
    </source>
</evidence>
<proteinExistence type="inferred from homology"/>
<feature type="domain" description="CN hydrolase" evidence="2">
    <location>
        <begin position="5"/>
        <end position="315"/>
    </location>
</feature>
<dbReference type="Pfam" id="PF00795">
    <property type="entry name" value="CN_hydrolase"/>
    <property type="match status" value="1"/>
</dbReference>
<dbReference type="OrthoDB" id="10250282at2759"/>
<dbReference type="InterPro" id="IPR044149">
    <property type="entry name" value="Nitrilases_CHs"/>
</dbReference>
<dbReference type="CDD" id="cd07564">
    <property type="entry name" value="nitrilases_CHs"/>
    <property type="match status" value="1"/>
</dbReference>